<feature type="region of interest" description="Disordered" evidence="2">
    <location>
        <begin position="275"/>
        <end position="345"/>
    </location>
</feature>
<dbReference type="EMBL" id="CAIIXF020000001">
    <property type="protein sequence ID" value="CAH1774009.1"/>
    <property type="molecule type" value="Genomic_DNA"/>
</dbReference>
<dbReference type="InterPro" id="IPR007304">
    <property type="entry name" value="TAP46-like"/>
</dbReference>
<dbReference type="OrthoDB" id="10261753at2759"/>
<name>A0A8J1U879_OWEFU</name>
<dbReference type="AlphaFoldDB" id="A0A8J1U879"/>
<feature type="compositionally biased region" description="Basic and acidic residues" evidence="2">
    <location>
        <begin position="299"/>
        <end position="336"/>
    </location>
</feature>
<dbReference type="GO" id="GO:0051721">
    <property type="term" value="F:protein phosphatase 2A binding"/>
    <property type="evidence" value="ECO:0007669"/>
    <property type="project" value="TreeGrafter"/>
</dbReference>
<comment type="similarity">
    <text evidence="1">Belongs to the IGBP1/TAP42 family.</text>
</comment>
<dbReference type="GO" id="GO:0035303">
    <property type="term" value="P:regulation of dephosphorylation"/>
    <property type="evidence" value="ECO:0007669"/>
    <property type="project" value="TreeGrafter"/>
</dbReference>
<evidence type="ECO:0000313" key="4">
    <source>
        <dbReference type="Proteomes" id="UP000749559"/>
    </source>
</evidence>
<keyword evidence="4" id="KW-1185">Reference proteome</keyword>
<dbReference type="Proteomes" id="UP000749559">
    <property type="component" value="Unassembled WGS sequence"/>
</dbReference>
<dbReference type="PANTHER" id="PTHR10933">
    <property type="entry name" value="IMMUNOGLOBULIN-BINDING PROTEIN 1"/>
    <property type="match status" value="1"/>
</dbReference>
<organism evidence="3 4">
    <name type="scientific">Owenia fusiformis</name>
    <name type="common">Polychaete worm</name>
    <dbReference type="NCBI Taxonomy" id="6347"/>
    <lineage>
        <taxon>Eukaryota</taxon>
        <taxon>Metazoa</taxon>
        <taxon>Spiralia</taxon>
        <taxon>Lophotrochozoa</taxon>
        <taxon>Annelida</taxon>
        <taxon>Polychaeta</taxon>
        <taxon>Sedentaria</taxon>
        <taxon>Canalipalpata</taxon>
        <taxon>Sabellida</taxon>
        <taxon>Oweniida</taxon>
        <taxon>Oweniidae</taxon>
        <taxon>Owenia</taxon>
    </lineage>
</organism>
<dbReference type="GO" id="GO:0005829">
    <property type="term" value="C:cytosol"/>
    <property type="evidence" value="ECO:0007669"/>
    <property type="project" value="TreeGrafter"/>
</dbReference>
<evidence type="ECO:0000256" key="2">
    <source>
        <dbReference type="SAM" id="MobiDB-lite"/>
    </source>
</evidence>
<dbReference type="Gene3D" id="1.25.40.540">
    <property type="entry name" value="TAP42-like family"/>
    <property type="match status" value="1"/>
</dbReference>
<comment type="caution">
    <text evidence="3">The sequence shown here is derived from an EMBL/GenBank/DDBJ whole genome shotgun (WGS) entry which is preliminary data.</text>
</comment>
<evidence type="ECO:0000256" key="1">
    <source>
        <dbReference type="ARBA" id="ARBA00034730"/>
    </source>
</evidence>
<protein>
    <submittedName>
        <fullName evidence="3">Uncharacterized protein</fullName>
    </submittedName>
</protein>
<gene>
    <name evidence="3" type="ORF">OFUS_LOCUS1533</name>
</gene>
<dbReference type="InterPro" id="IPR038511">
    <property type="entry name" value="TAP42/TAP46-like_sf"/>
</dbReference>
<proteinExistence type="inferred from homology"/>
<accession>A0A8J1U879</accession>
<dbReference type="PANTHER" id="PTHR10933:SF9">
    <property type="entry name" value="IMMUNOGLOBULIN-BINDING PROTEIN 1"/>
    <property type="match status" value="1"/>
</dbReference>
<dbReference type="GO" id="GO:0009966">
    <property type="term" value="P:regulation of signal transduction"/>
    <property type="evidence" value="ECO:0007669"/>
    <property type="project" value="InterPro"/>
</dbReference>
<evidence type="ECO:0000313" key="3">
    <source>
        <dbReference type="EMBL" id="CAH1774009.1"/>
    </source>
</evidence>
<dbReference type="FunFam" id="1.25.40.540:FF:000003">
    <property type="entry name" value="Immunoglobulin (CD79A)-binding protein 1"/>
    <property type="match status" value="1"/>
</dbReference>
<sequence length="345" mass="40106">MASSVDTRKLPEIFDDCWKVYQYLDSTDDPTVSTQYQDKVKTGIPDAEKAVFMVNKLGLFSTNEDIEEVASNEIKYMLLSALYGYFTLKQIDGERKQTLQDAQLCYVDFLKLCKSYNVTSIDPSTFLQSGDSASNMGKPDLLSQVNSRENKIKRFKEQKAREAKLNELYTYIQQEHVDDEKKREYYTSLLEKWVDIAVEELQSIRMELPFVEQMAKMKKEGKENKNVKPKEKPQQALRPFILTKDALQAQVFGLGYPSIPTYSIDQWYDQQVEQGRLPKPGESNDMMNQAMNMNPGFDAEQKELEDIEKEEKIEKDDPETLQKARDWDNWTDEHRRGWGNTDNKG</sequence>
<dbReference type="Pfam" id="PF04177">
    <property type="entry name" value="TAP42"/>
    <property type="match status" value="1"/>
</dbReference>
<reference evidence="3" key="1">
    <citation type="submission" date="2022-03" db="EMBL/GenBank/DDBJ databases">
        <authorList>
            <person name="Martin C."/>
        </authorList>
    </citation>
    <scope>NUCLEOTIDE SEQUENCE</scope>
</reference>